<evidence type="ECO:0000313" key="3">
    <source>
        <dbReference type="Proteomes" id="UP000199069"/>
    </source>
</evidence>
<sequence length="154" mass="17614">MAELSDASEEEGSEWEEGEQASWRCGRQLFAGTQLTSRSAKYYDGLHCRQASLLCRLCTGACALNYHRAKFDPAQTDLCECGKQETREHVLLACPLYDEARHSLLQHLWLLKIPTAGQLLDKPLYRNPLLDFLDRTGRFPRLSKALEVEKKEKE</sequence>
<evidence type="ECO:0000256" key="1">
    <source>
        <dbReference type="SAM" id="MobiDB-lite"/>
    </source>
</evidence>
<feature type="compositionally biased region" description="Acidic residues" evidence="1">
    <location>
        <begin position="1"/>
        <end position="19"/>
    </location>
</feature>
<reference evidence="2 3" key="1">
    <citation type="submission" date="2015-07" db="EMBL/GenBank/DDBJ databases">
        <authorList>
            <person name="Cajimat M.N.B."/>
            <person name="Milazzo M.L."/>
            <person name="Fulhorst C.F."/>
        </authorList>
    </citation>
    <scope>NUCLEOTIDE SEQUENCE [LARGE SCALE GENOMIC DNA]</scope>
    <source>
        <strain evidence="2">Single colony</strain>
    </source>
</reference>
<gene>
    <name evidence="2" type="primary">FGENESH: predicted gene_4.221</name>
    <name evidence="2" type="ORF">BN2166_0024450</name>
</gene>
<dbReference type="Proteomes" id="UP000199069">
    <property type="component" value="Unassembled WGS sequence"/>
</dbReference>
<name>A0A0K3CA03_RHOTO</name>
<protein>
    <submittedName>
        <fullName evidence="2">BY PROTMAP: gi|342318870|gb|EGU10827.1| Proteophosphoglycan ppg4 [Rhodotorula glutinis ATCC 204091]</fullName>
    </submittedName>
</protein>
<dbReference type="AlphaFoldDB" id="A0A0K3CA03"/>
<accession>A0A0K3CA03</accession>
<feature type="region of interest" description="Disordered" evidence="1">
    <location>
        <begin position="1"/>
        <end position="20"/>
    </location>
</feature>
<dbReference type="EMBL" id="CWKI01000004">
    <property type="protein sequence ID" value="CTR06584.1"/>
    <property type="molecule type" value="Genomic_DNA"/>
</dbReference>
<proteinExistence type="predicted"/>
<keyword evidence="3" id="KW-1185">Reference proteome</keyword>
<evidence type="ECO:0000313" key="2">
    <source>
        <dbReference type="EMBL" id="CTR06584.1"/>
    </source>
</evidence>
<organism evidence="2 3">
    <name type="scientific">Rhodotorula toruloides</name>
    <name type="common">Yeast</name>
    <name type="synonym">Rhodosporidium toruloides</name>
    <dbReference type="NCBI Taxonomy" id="5286"/>
    <lineage>
        <taxon>Eukaryota</taxon>
        <taxon>Fungi</taxon>
        <taxon>Dikarya</taxon>
        <taxon>Basidiomycota</taxon>
        <taxon>Pucciniomycotina</taxon>
        <taxon>Microbotryomycetes</taxon>
        <taxon>Sporidiobolales</taxon>
        <taxon>Sporidiobolaceae</taxon>
        <taxon>Rhodotorula</taxon>
    </lineage>
</organism>